<reference evidence="11" key="2">
    <citation type="submission" date="2023-06" db="EMBL/GenBank/DDBJ databases">
        <authorList>
            <consortium name="Lawrence Berkeley National Laboratory"/>
            <person name="Haridas S."/>
            <person name="Hensen N."/>
            <person name="Bonometti L."/>
            <person name="Westerberg I."/>
            <person name="Brannstrom I.O."/>
            <person name="Guillou S."/>
            <person name="Cros-Aarteil S."/>
            <person name="Calhoun S."/>
            <person name="Kuo A."/>
            <person name="Mondo S."/>
            <person name="Pangilinan J."/>
            <person name="Riley R."/>
            <person name="Labutti K."/>
            <person name="Andreopoulos B."/>
            <person name="Lipzen A."/>
            <person name="Chen C."/>
            <person name="Yanf M."/>
            <person name="Daum C."/>
            <person name="Ng V."/>
            <person name="Clum A."/>
            <person name="Steindorff A."/>
            <person name="Ohm R."/>
            <person name="Martin F."/>
            <person name="Silar P."/>
            <person name="Natvig D."/>
            <person name="Lalanne C."/>
            <person name="Gautier V."/>
            <person name="Ament-Velasquez S.L."/>
            <person name="Kruys A."/>
            <person name="Hutchinson M.I."/>
            <person name="Powell A.J."/>
            <person name="Barry K."/>
            <person name="Miller A.N."/>
            <person name="Grigoriev I.V."/>
            <person name="Debuchy R."/>
            <person name="Gladieux P."/>
            <person name="Thoren M.H."/>
            <person name="Johannesson H."/>
        </authorList>
    </citation>
    <scope>NUCLEOTIDE SEQUENCE</scope>
    <source>
        <strain evidence="11">CBS 955.72</strain>
    </source>
</reference>
<comment type="caution">
    <text evidence="11">The sequence shown here is derived from an EMBL/GenBank/DDBJ whole genome shotgun (WGS) entry which is preliminary data.</text>
</comment>
<sequence length="440" mass="45945">MVGFRQLALLAGIVAPWTLAHPIVDKRGSQVIPNKYIVTLKPGASINDVKSHLSWAKDVHARSLSVGRRDTTGVDKVYSALDFNAYSGSFDAATVDEIRNNEQVAAVEPDMIWYLHDCPKLNGVTLNECPKLNEGPKLNDVKLNDGVKLNMHPELATQSGAPWGLGSISHRKPGSTDYIYDPEGGAGTYAYVIDTGVLESHVEFEGRATLGFNALASSGFDDKDNNGHGTHTAGTIASKAYGVAKKASVISIKVFDNSGSPFSIILEGYLWAVNNITGSGRVDASVISMSLGGPRSTALNTAVQLAFGAGIPTVVSAGNENQDANEVSPASAPDAVTVGAIDVTNTRAPFSNWGPAVDIFAPGVDVLSSYTGSDTATDVISGTSMSAPHVAGLVLYLKSKDTNARIIDVAAKLRYFGTPGVVLDGGPGSPNLLAYNGNGA</sequence>
<dbReference type="InterPro" id="IPR036852">
    <property type="entry name" value="Peptidase_S8/S53_dom_sf"/>
</dbReference>
<dbReference type="InterPro" id="IPR050131">
    <property type="entry name" value="Peptidase_S8_subtilisin-like"/>
</dbReference>
<feature type="chain" id="PRO_5042488345" evidence="8">
    <location>
        <begin position="21"/>
        <end position="440"/>
    </location>
</feature>
<evidence type="ECO:0000256" key="4">
    <source>
        <dbReference type="ARBA" id="ARBA00022801"/>
    </source>
</evidence>
<keyword evidence="4 6" id="KW-0378">Hydrolase</keyword>
<dbReference type="InterPro" id="IPR000209">
    <property type="entry name" value="Peptidase_S8/S53_dom"/>
</dbReference>
<dbReference type="FunFam" id="3.40.50.200:FF:000007">
    <property type="entry name" value="Subtilisin-like serine protease"/>
    <property type="match status" value="1"/>
</dbReference>
<accession>A0AAJ0MBT2</accession>
<dbReference type="PRINTS" id="PR00723">
    <property type="entry name" value="SUBTILISIN"/>
</dbReference>
<dbReference type="InterPro" id="IPR037045">
    <property type="entry name" value="S8pro/Inhibitor_I9_sf"/>
</dbReference>
<feature type="domain" description="Inhibitor I9" evidence="10">
    <location>
        <begin position="35"/>
        <end position="116"/>
    </location>
</feature>
<gene>
    <name evidence="11" type="ORF">B0T25DRAFT_230788</name>
</gene>
<keyword evidence="5 6" id="KW-0720">Serine protease</keyword>
<dbReference type="SUPFAM" id="SSF52743">
    <property type="entry name" value="Subtilisin-like"/>
    <property type="match status" value="1"/>
</dbReference>
<dbReference type="InterPro" id="IPR023828">
    <property type="entry name" value="Peptidase_S8_Ser-AS"/>
</dbReference>
<feature type="domain" description="Peptidase S8/S53" evidence="9">
    <location>
        <begin position="188"/>
        <end position="403"/>
    </location>
</feature>
<comment type="similarity">
    <text evidence="1 6 7">Belongs to the peptidase S8 family.</text>
</comment>
<dbReference type="SUPFAM" id="SSF54897">
    <property type="entry name" value="Protease propeptides/inhibitors"/>
    <property type="match status" value="1"/>
</dbReference>
<protein>
    <submittedName>
        <fullName evidence="11">Alkaline protease</fullName>
    </submittedName>
</protein>
<feature type="active site" description="Charge relay system" evidence="6">
    <location>
        <position position="228"/>
    </location>
</feature>
<feature type="active site" description="Charge relay system" evidence="6">
    <location>
        <position position="194"/>
    </location>
</feature>
<dbReference type="Proteomes" id="UP001275084">
    <property type="component" value="Unassembled WGS sequence"/>
</dbReference>
<keyword evidence="2 6" id="KW-0645">Protease</keyword>
<dbReference type="CDD" id="cd04077">
    <property type="entry name" value="Peptidases_S8_PCSK9_ProteinaseK_like"/>
    <property type="match status" value="1"/>
</dbReference>
<dbReference type="InterPro" id="IPR023827">
    <property type="entry name" value="Peptidase_S8_Asp-AS"/>
</dbReference>
<evidence type="ECO:0000256" key="5">
    <source>
        <dbReference type="ARBA" id="ARBA00022825"/>
    </source>
</evidence>
<dbReference type="GO" id="GO:0006508">
    <property type="term" value="P:proteolysis"/>
    <property type="evidence" value="ECO:0007669"/>
    <property type="project" value="UniProtKB-KW"/>
</dbReference>
<dbReference type="Pfam" id="PF00082">
    <property type="entry name" value="Peptidase_S8"/>
    <property type="match status" value="1"/>
</dbReference>
<dbReference type="InterPro" id="IPR034193">
    <property type="entry name" value="PCSK9_ProteinaseK-like"/>
</dbReference>
<evidence type="ECO:0000259" key="9">
    <source>
        <dbReference type="Pfam" id="PF00082"/>
    </source>
</evidence>
<evidence type="ECO:0000313" key="11">
    <source>
        <dbReference type="EMBL" id="KAK3348866.1"/>
    </source>
</evidence>
<dbReference type="PANTHER" id="PTHR43806:SF58">
    <property type="entry name" value="ALKALINE PROTEASE 1-RELATED"/>
    <property type="match status" value="1"/>
</dbReference>
<dbReference type="GO" id="GO:0005576">
    <property type="term" value="C:extracellular region"/>
    <property type="evidence" value="ECO:0007669"/>
    <property type="project" value="UniProtKB-ARBA"/>
</dbReference>
<keyword evidence="3 8" id="KW-0732">Signal</keyword>
<dbReference type="PROSITE" id="PS00138">
    <property type="entry name" value="SUBTILASE_SER"/>
    <property type="match status" value="1"/>
</dbReference>
<name>A0AAJ0MBT2_9PEZI</name>
<reference evidence="11" key="1">
    <citation type="journal article" date="2023" name="Mol. Phylogenet. Evol.">
        <title>Genome-scale phylogeny and comparative genomics of the fungal order Sordariales.</title>
        <authorList>
            <person name="Hensen N."/>
            <person name="Bonometti L."/>
            <person name="Westerberg I."/>
            <person name="Brannstrom I.O."/>
            <person name="Guillou S."/>
            <person name="Cros-Aarteil S."/>
            <person name="Calhoun S."/>
            <person name="Haridas S."/>
            <person name="Kuo A."/>
            <person name="Mondo S."/>
            <person name="Pangilinan J."/>
            <person name="Riley R."/>
            <person name="LaButti K."/>
            <person name="Andreopoulos B."/>
            <person name="Lipzen A."/>
            <person name="Chen C."/>
            <person name="Yan M."/>
            <person name="Daum C."/>
            <person name="Ng V."/>
            <person name="Clum A."/>
            <person name="Steindorff A."/>
            <person name="Ohm R.A."/>
            <person name="Martin F."/>
            <person name="Silar P."/>
            <person name="Natvig D.O."/>
            <person name="Lalanne C."/>
            <person name="Gautier V."/>
            <person name="Ament-Velasquez S.L."/>
            <person name="Kruys A."/>
            <person name="Hutchinson M.I."/>
            <person name="Powell A.J."/>
            <person name="Barry K."/>
            <person name="Miller A.N."/>
            <person name="Grigoriev I.V."/>
            <person name="Debuchy R."/>
            <person name="Gladieux P."/>
            <person name="Hiltunen Thoren M."/>
            <person name="Johannesson H."/>
        </authorList>
    </citation>
    <scope>NUCLEOTIDE SEQUENCE</scope>
    <source>
        <strain evidence="11">CBS 955.72</strain>
    </source>
</reference>
<evidence type="ECO:0000256" key="7">
    <source>
        <dbReference type="RuleBase" id="RU003355"/>
    </source>
</evidence>
<evidence type="ECO:0000259" key="10">
    <source>
        <dbReference type="Pfam" id="PF05922"/>
    </source>
</evidence>
<dbReference type="PROSITE" id="PS51892">
    <property type="entry name" value="SUBTILASE"/>
    <property type="match status" value="1"/>
</dbReference>
<dbReference type="Gene3D" id="3.40.50.200">
    <property type="entry name" value="Peptidase S8/S53 domain"/>
    <property type="match status" value="1"/>
</dbReference>
<evidence type="ECO:0000256" key="8">
    <source>
        <dbReference type="SAM" id="SignalP"/>
    </source>
</evidence>
<proteinExistence type="inferred from homology"/>
<dbReference type="InterPro" id="IPR015500">
    <property type="entry name" value="Peptidase_S8_subtilisin-rel"/>
</dbReference>
<dbReference type="PANTHER" id="PTHR43806">
    <property type="entry name" value="PEPTIDASE S8"/>
    <property type="match status" value="1"/>
</dbReference>
<dbReference type="EMBL" id="JAUIQD010000005">
    <property type="protein sequence ID" value="KAK3348866.1"/>
    <property type="molecule type" value="Genomic_DNA"/>
</dbReference>
<feature type="signal peptide" evidence="8">
    <location>
        <begin position="1"/>
        <end position="20"/>
    </location>
</feature>
<dbReference type="GO" id="GO:0004252">
    <property type="term" value="F:serine-type endopeptidase activity"/>
    <property type="evidence" value="ECO:0007669"/>
    <property type="project" value="UniProtKB-UniRule"/>
</dbReference>
<evidence type="ECO:0000313" key="12">
    <source>
        <dbReference type="Proteomes" id="UP001275084"/>
    </source>
</evidence>
<dbReference type="AlphaFoldDB" id="A0AAJ0MBT2"/>
<dbReference type="Pfam" id="PF05922">
    <property type="entry name" value="Inhibitor_I9"/>
    <property type="match status" value="1"/>
</dbReference>
<evidence type="ECO:0000256" key="3">
    <source>
        <dbReference type="ARBA" id="ARBA00022729"/>
    </source>
</evidence>
<feature type="active site" description="Charge relay system" evidence="6">
    <location>
        <position position="384"/>
    </location>
</feature>
<keyword evidence="12" id="KW-1185">Reference proteome</keyword>
<dbReference type="PROSITE" id="PS00136">
    <property type="entry name" value="SUBTILASE_ASP"/>
    <property type="match status" value="1"/>
</dbReference>
<evidence type="ECO:0000256" key="1">
    <source>
        <dbReference type="ARBA" id="ARBA00011073"/>
    </source>
</evidence>
<dbReference type="Gene3D" id="3.30.70.80">
    <property type="entry name" value="Peptidase S8 propeptide/proteinase inhibitor I9"/>
    <property type="match status" value="1"/>
</dbReference>
<evidence type="ECO:0000256" key="6">
    <source>
        <dbReference type="PROSITE-ProRule" id="PRU01240"/>
    </source>
</evidence>
<dbReference type="InterPro" id="IPR010259">
    <property type="entry name" value="S8pro/Inhibitor_I9"/>
</dbReference>
<evidence type="ECO:0000256" key="2">
    <source>
        <dbReference type="ARBA" id="ARBA00022670"/>
    </source>
</evidence>
<organism evidence="11 12">
    <name type="scientific">Lasiosphaeria hispida</name>
    <dbReference type="NCBI Taxonomy" id="260671"/>
    <lineage>
        <taxon>Eukaryota</taxon>
        <taxon>Fungi</taxon>
        <taxon>Dikarya</taxon>
        <taxon>Ascomycota</taxon>
        <taxon>Pezizomycotina</taxon>
        <taxon>Sordariomycetes</taxon>
        <taxon>Sordariomycetidae</taxon>
        <taxon>Sordariales</taxon>
        <taxon>Lasiosphaeriaceae</taxon>
        <taxon>Lasiosphaeria</taxon>
    </lineage>
</organism>